<proteinExistence type="inferred from homology"/>
<dbReference type="Proteomes" id="UP000243217">
    <property type="component" value="Unassembled WGS sequence"/>
</dbReference>
<dbReference type="PANTHER" id="PTHR31983:SF0">
    <property type="entry name" value="GLUCAN ENDO-1,3-BETA-D-GLUCOSIDASE 2"/>
    <property type="match status" value="1"/>
</dbReference>
<dbReference type="GO" id="GO:0042973">
    <property type="term" value="F:glucan endo-1,3-beta-D-glucosidase activity"/>
    <property type="evidence" value="ECO:0007669"/>
    <property type="project" value="UniProtKB-EC"/>
</dbReference>
<dbReference type="Gene3D" id="1.20.5.420">
    <property type="entry name" value="Immunoglobulin FC, subunit C"/>
    <property type="match status" value="1"/>
</dbReference>
<keyword evidence="8" id="KW-0624">Polysaccharide degradation</keyword>
<reference evidence="11 12" key="1">
    <citation type="journal article" date="2014" name="Genome Biol. Evol.">
        <title>The secreted proteins of Achlya hypogyna and Thraustotheca clavata identify the ancestral oomycete secretome and reveal gene acquisitions by horizontal gene transfer.</title>
        <authorList>
            <person name="Misner I."/>
            <person name="Blouin N."/>
            <person name="Leonard G."/>
            <person name="Richards T.A."/>
            <person name="Lane C.E."/>
        </authorList>
    </citation>
    <scope>NUCLEOTIDE SEQUENCE [LARGE SCALE GENOMIC DNA]</scope>
    <source>
        <strain evidence="11 12">ATCC 34112</strain>
    </source>
</reference>
<dbReference type="EC" id="3.2.1.39" evidence="3"/>
<dbReference type="GO" id="GO:0071555">
    <property type="term" value="P:cell wall organization"/>
    <property type="evidence" value="ECO:0007669"/>
    <property type="project" value="UniProtKB-KW"/>
</dbReference>
<keyword evidence="5" id="KW-0119">Carbohydrate metabolism</keyword>
<accession>A0A1V9ZR34</accession>
<organism evidence="11 12">
    <name type="scientific">Thraustotheca clavata</name>
    <dbReference type="NCBI Taxonomy" id="74557"/>
    <lineage>
        <taxon>Eukaryota</taxon>
        <taxon>Sar</taxon>
        <taxon>Stramenopiles</taxon>
        <taxon>Oomycota</taxon>
        <taxon>Saprolegniomycetes</taxon>
        <taxon>Saprolegniales</taxon>
        <taxon>Achlyaceae</taxon>
        <taxon>Thraustotheca</taxon>
    </lineage>
</organism>
<dbReference type="Pfam" id="PF17652">
    <property type="entry name" value="Glyco_hydro81C"/>
    <property type="match status" value="1"/>
</dbReference>
<dbReference type="Gene3D" id="1.10.287.1170">
    <property type="entry name" value="glycoside hydrolase family 81 endo-[beta] glucanase"/>
    <property type="match status" value="1"/>
</dbReference>
<dbReference type="EMBL" id="JNBS01001732">
    <property type="protein sequence ID" value="OQS00240.1"/>
    <property type="molecule type" value="Genomic_DNA"/>
</dbReference>
<evidence type="ECO:0000313" key="11">
    <source>
        <dbReference type="EMBL" id="OQS00240.1"/>
    </source>
</evidence>
<keyword evidence="4" id="KW-0378">Hydrolase</keyword>
<sequence>MLQWVLGVLNAWRLLCAIVYEPILLPLYVWNAEAPEIPFKYAHPGLKSMTPPSYTLVRWIGPGISYNVTPIELKTAFGPVIYNKTSNETWFIPPRNLHPSIHHIPIPTNRWWGNWIAYSENHTDVCAWANPYSICMEHRTIGIWYPPDRRVFGNFSGIGDSPQYYYHNISSDIILTAREVNRSSATPYQVVGWDDLSVTIRASWKNNSIESTFVSGMAFFTAKFNNLSPHLRINHTIVSINGVNATRGLYINDTSKLTLTLNNSQTWVVYTSSPIAWKLTTPIDLRAKPFVGHIRLAMAPHGSNGSEYDTYADCAVSGGRLEFAPNSYAFHWKTQGLCQNGLLHFGLQHHVDTIDKSTATQLEAPSLESSTRGRLFPFVTTNRTWVLREPELVPATFYPRIALTPERVIQANLTAQLKADLKSNWSMEINGSYYFNGKAAQKYASLCLMAADTNLMGNKTSFLSYCRKKLEIVLAPFINNTWTYELVYDGLYRGVVSSQGFAQNETYADFGNTMYNDHHYHYGYWITTAAIVNHVHPNWTRLPALNARVETLIRDVANSNKSDLNFPTFRSFDWYKGHSYSHGATAVTDGKDQESSSEDINFHYGLTLYGMVTKRKEYENLGRLMLSVNARAARTYFLMEDNSTVQNARMRPNKVLGIIFDNKVNYTTWFSNETYCIHGIQMIPTTPVTEYVRSKTFVKEEWDQVISTLPIVTNVTESLNNTWSSIIYLNYARVDPDTAISKLKKVPMDDGLTRAWALYMAASQGD</sequence>
<comment type="caution">
    <text evidence="11">The sequence shown here is derived from an EMBL/GenBank/DDBJ whole genome shotgun (WGS) entry which is preliminary data.</text>
</comment>
<evidence type="ECO:0000259" key="9">
    <source>
        <dbReference type="Pfam" id="PF03639"/>
    </source>
</evidence>
<dbReference type="InterPro" id="IPR040451">
    <property type="entry name" value="GH81_N"/>
</dbReference>
<keyword evidence="6" id="KW-0326">Glycosidase</keyword>
<keyword evidence="12" id="KW-1185">Reference proteome</keyword>
<gene>
    <name evidence="11" type="ORF">THRCLA_06106</name>
</gene>
<evidence type="ECO:0000256" key="3">
    <source>
        <dbReference type="ARBA" id="ARBA00012780"/>
    </source>
</evidence>
<dbReference type="Pfam" id="PF03639">
    <property type="entry name" value="Glyco_hydro_81"/>
    <property type="match status" value="1"/>
</dbReference>
<dbReference type="GO" id="GO:0052861">
    <property type="term" value="F:endo-1,3(4)-beta-glucanase activity"/>
    <property type="evidence" value="ECO:0007669"/>
    <property type="project" value="InterPro"/>
</dbReference>
<evidence type="ECO:0000256" key="6">
    <source>
        <dbReference type="ARBA" id="ARBA00023295"/>
    </source>
</evidence>
<comment type="similarity">
    <text evidence="2">Belongs to the glycosyl hydrolase 81 family.</text>
</comment>
<keyword evidence="7" id="KW-0961">Cell wall biogenesis/degradation</keyword>
<evidence type="ECO:0000259" key="10">
    <source>
        <dbReference type="Pfam" id="PF17652"/>
    </source>
</evidence>
<evidence type="ECO:0000256" key="1">
    <source>
        <dbReference type="ARBA" id="ARBA00000382"/>
    </source>
</evidence>
<evidence type="ECO:0000256" key="4">
    <source>
        <dbReference type="ARBA" id="ARBA00022801"/>
    </source>
</evidence>
<dbReference type="AlphaFoldDB" id="A0A1V9ZR34"/>
<comment type="catalytic activity">
    <reaction evidence="1">
        <text>Hydrolysis of (1-&gt;3)-beta-D-glucosidic linkages in (1-&gt;3)-beta-D-glucans.</text>
        <dbReference type="EC" id="3.2.1.39"/>
    </reaction>
</comment>
<dbReference type="GO" id="GO:0000272">
    <property type="term" value="P:polysaccharide catabolic process"/>
    <property type="evidence" value="ECO:0007669"/>
    <property type="project" value="UniProtKB-KW"/>
</dbReference>
<protein>
    <recommendedName>
        <fullName evidence="3">glucan endo-1,3-beta-D-glucosidase</fullName>
        <ecNumber evidence="3">3.2.1.39</ecNumber>
    </recommendedName>
</protein>
<evidence type="ECO:0000313" key="12">
    <source>
        <dbReference type="Proteomes" id="UP000243217"/>
    </source>
</evidence>
<dbReference type="Gene3D" id="2.70.98.30">
    <property type="entry name" value="Golgi alpha-mannosidase II, domain 4"/>
    <property type="match status" value="1"/>
</dbReference>
<dbReference type="OrthoDB" id="66784at2759"/>
<feature type="domain" description="Glycosyl hydrolase family 81 C-terminal" evidence="10">
    <location>
        <begin position="411"/>
        <end position="758"/>
    </location>
</feature>
<dbReference type="PROSITE" id="PS52008">
    <property type="entry name" value="GH81"/>
    <property type="match status" value="1"/>
</dbReference>
<dbReference type="PANTHER" id="PTHR31983">
    <property type="entry name" value="ENDO-1,3(4)-BETA-GLUCANASE 1"/>
    <property type="match status" value="1"/>
</dbReference>
<dbReference type="InterPro" id="IPR040720">
    <property type="entry name" value="GH81_C"/>
</dbReference>
<evidence type="ECO:0000256" key="8">
    <source>
        <dbReference type="ARBA" id="ARBA00023326"/>
    </source>
</evidence>
<evidence type="ECO:0000256" key="7">
    <source>
        <dbReference type="ARBA" id="ARBA00023316"/>
    </source>
</evidence>
<feature type="domain" description="Glycosyl hydrolase family 81 N-terminal" evidence="9">
    <location>
        <begin position="103"/>
        <end position="393"/>
    </location>
</feature>
<evidence type="ECO:0000256" key="5">
    <source>
        <dbReference type="ARBA" id="ARBA00023277"/>
    </source>
</evidence>
<evidence type="ECO:0000256" key="2">
    <source>
        <dbReference type="ARBA" id="ARBA00010730"/>
    </source>
</evidence>
<name>A0A1V9ZR34_9STRA</name>
<dbReference type="InterPro" id="IPR005200">
    <property type="entry name" value="Endo-beta-glucanase"/>
</dbReference>